<keyword evidence="6 7" id="KW-0472">Membrane</keyword>
<evidence type="ECO:0000313" key="9">
    <source>
        <dbReference type="EMBL" id="KAJ9584072.1"/>
    </source>
</evidence>
<comment type="caution">
    <text evidence="9">The sequence shown here is derived from an EMBL/GenBank/DDBJ whole genome shotgun (WGS) entry which is preliminary data.</text>
</comment>
<feature type="transmembrane region" description="Helical" evidence="7">
    <location>
        <begin position="129"/>
        <end position="150"/>
    </location>
</feature>
<dbReference type="GO" id="GO:0015293">
    <property type="term" value="F:symporter activity"/>
    <property type="evidence" value="ECO:0007669"/>
    <property type="project" value="UniProtKB-KW"/>
</dbReference>
<feature type="domain" description="Major facilitator superfamily (MFS) profile" evidence="8">
    <location>
        <begin position="1"/>
        <end position="387"/>
    </location>
</feature>
<dbReference type="SUPFAM" id="SSF103473">
    <property type="entry name" value="MFS general substrate transporter"/>
    <property type="match status" value="2"/>
</dbReference>
<keyword evidence="2" id="KW-0813">Transport</keyword>
<feature type="transmembrane region" description="Helical" evidence="7">
    <location>
        <begin position="363"/>
        <end position="382"/>
    </location>
</feature>
<feature type="transmembrane region" description="Helical" evidence="7">
    <location>
        <begin position="39"/>
        <end position="57"/>
    </location>
</feature>
<evidence type="ECO:0000256" key="6">
    <source>
        <dbReference type="ARBA" id="ARBA00023136"/>
    </source>
</evidence>
<dbReference type="Gene3D" id="1.20.1250.20">
    <property type="entry name" value="MFS general substrate transporter like domains"/>
    <property type="match status" value="4"/>
</dbReference>
<protein>
    <recommendedName>
        <fullName evidence="8">Major facilitator superfamily (MFS) profile domain-containing protein</fullName>
    </recommendedName>
</protein>
<feature type="transmembrane region" description="Helical" evidence="7">
    <location>
        <begin position="598"/>
        <end position="618"/>
    </location>
</feature>
<dbReference type="GO" id="GO:0006820">
    <property type="term" value="P:monoatomic anion transport"/>
    <property type="evidence" value="ECO:0007669"/>
    <property type="project" value="TreeGrafter"/>
</dbReference>
<feature type="non-terminal residue" evidence="9">
    <location>
        <position position="911"/>
    </location>
</feature>
<feature type="transmembrane region" description="Helical" evidence="7">
    <location>
        <begin position="402"/>
        <end position="428"/>
    </location>
</feature>
<dbReference type="InterPro" id="IPR011701">
    <property type="entry name" value="MFS"/>
</dbReference>
<keyword evidence="10" id="KW-1185">Reference proteome</keyword>
<dbReference type="Proteomes" id="UP001233999">
    <property type="component" value="Unassembled WGS sequence"/>
</dbReference>
<gene>
    <name evidence="9" type="ORF">L9F63_021589</name>
</gene>
<keyword evidence="4" id="KW-0769">Symport</keyword>
<dbReference type="PANTHER" id="PTHR11662:SF79">
    <property type="entry name" value="NA[+]-DEPENDENT INORGANIC PHOSPHATE COTRANSPORTER, ISOFORM A"/>
    <property type="match status" value="1"/>
</dbReference>
<dbReference type="PANTHER" id="PTHR11662">
    <property type="entry name" value="SOLUTE CARRIER FAMILY 17"/>
    <property type="match status" value="1"/>
</dbReference>
<sequence>SKFDWDEKQQGVILASFFWCFWIMQVPGGILAQRYGTKLVYGFGNFIPCLLSFFIPFCARLDYRVLSILRGIQGFIAGVTWPSMHHLAVNWIPPNERSKFVTAYMGSSIGAAITYPLSGLLINQFDWPAVFHVTGIFGTIWFIAWWLLIYDSPAQHPRISEKEKSEIIKKLGESYTEKRLKIKTPWKKILLSRPMWMNILAQWGNIWGLFTLMTQAPTYFKLIHGWDIRMTGFLSGMPHLARVSFAILMSFIGDFLLRKSYMSRTNVRKLAAAWCCIGQGIFTLGLMFCGCNSIAAIIFSTIATGVSGSVSTGPLASFIDISPNYASIMLGISNMISVVPGFISPIIVGYLTYENQTVEAWKSVFLISTVMLIVPGVLYMFFSSSELQDWNTLGCMSVRDIMWYLVFTGFAMNYMFRLNINIGIVSMVKTRKSISKTALSNVCNQEILISNLDNTTNVTTTPIHDYDESRFDWDEKQQGVILASFFWCFWIMQVPGGVLAQRYGTKLVYGFSNFIPCLLSFFIPFCARLDYRVLSILRGIQGFIAGLTWPAMHHLAANWIPPNERSKFVTAYMGSSVGAAITYPLSGLLINWFDWPAVFHVTGIFGTIWFIAWWLLIYDSPAQHPRISEKEKSEIIKKLGESYTEKRLKIKTPWKKILLSRPMWMNILAQWGNIWGLFTLMTQAPTYFKLIHGWDIRMTGFLSGMPHLARVSFAILMSFIGDFLLRKSYMSRTNVRKWAAAWCCIGQGLFTLGLVFCGCNSIAAIIFSTIATGVSGSVSTGPLASFIDISPNYASIMLGISSMVSVVPGFISPIIVGHLTYENQTVEAWEAVFLISTIMLIVPGVLYTFFSSSELQDWNTSGDQKTHDLRTFSSMRLSVAARVLYIYLHTLVYVHSVLGHVSSCRDNHSAR</sequence>
<evidence type="ECO:0000259" key="8">
    <source>
        <dbReference type="PROSITE" id="PS50850"/>
    </source>
</evidence>
<feature type="transmembrane region" description="Helical" evidence="7">
    <location>
        <begin position="240"/>
        <end position="258"/>
    </location>
</feature>
<accession>A0AAD7ZQ09</accession>
<evidence type="ECO:0000256" key="4">
    <source>
        <dbReference type="ARBA" id="ARBA00022847"/>
    </source>
</evidence>
<feature type="transmembrane region" description="Helical" evidence="7">
    <location>
        <begin position="879"/>
        <end position="898"/>
    </location>
</feature>
<feature type="domain" description="Major facilitator superfamily (MFS) profile" evidence="8">
    <location>
        <begin position="405"/>
        <end position="855"/>
    </location>
</feature>
<evidence type="ECO:0000256" key="5">
    <source>
        <dbReference type="ARBA" id="ARBA00022989"/>
    </source>
</evidence>
<feature type="transmembrane region" description="Helical" evidence="7">
    <location>
        <begin position="196"/>
        <end position="220"/>
    </location>
</feature>
<dbReference type="GO" id="GO:0016020">
    <property type="term" value="C:membrane"/>
    <property type="evidence" value="ECO:0007669"/>
    <property type="project" value="UniProtKB-SubCell"/>
</dbReference>
<dbReference type="InterPro" id="IPR050382">
    <property type="entry name" value="MFS_Na/Anion_cotransporter"/>
</dbReference>
<dbReference type="EMBL" id="JASPKZ010007474">
    <property type="protein sequence ID" value="KAJ9584072.1"/>
    <property type="molecule type" value="Genomic_DNA"/>
</dbReference>
<reference evidence="9" key="1">
    <citation type="journal article" date="2023" name="IScience">
        <title>Live-bearing cockroach genome reveals convergent evolutionary mechanisms linked to viviparity in insects and beyond.</title>
        <authorList>
            <person name="Fouks B."/>
            <person name="Harrison M.C."/>
            <person name="Mikhailova A.A."/>
            <person name="Marchal E."/>
            <person name="English S."/>
            <person name="Carruthers M."/>
            <person name="Jennings E.C."/>
            <person name="Chiamaka E.L."/>
            <person name="Frigard R.A."/>
            <person name="Pippel M."/>
            <person name="Attardo G.M."/>
            <person name="Benoit J.B."/>
            <person name="Bornberg-Bauer E."/>
            <person name="Tobe S.S."/>
        </authorList>
    </citation>
    <scope>NUCLEOTIDE SEQUENCE</scope>
    <source>
        <strain evidence="9">Stay&amp;Tobe</strain>
    </source>
</reference>
<dbReference type="FunFam" id="1.20.1250.20:FF:000157">
    <property type="entry name" value="Inorganic phosphate cotransporter"/>
    <property type="match status" value="1"/>
</dbReference>
<dbReference type="InterPro" id="IPR020846">
    <property type="entry name" value="MFS_dom"/>
</dbReference>
<evidence type="ECO:0000256" key="3">
    <source>
        <dbReference type="ARBA" id="ARBA00022692"/>
    </source>
</evidence>
<reference evidence="9" key="2">
    <citation type="submission" date="2023-05" db="EMBL/GenBank/DDBJ databases">
        <authorList>
            <person name="Fouks B."/>
        </authorList>
    </citation>
    <scope>NUCLEOTIDE SEQUENCE</scope>
    <source>
        <strain evidence="9">Stay&amp;Tobe</strain>
        <tissue evidence="9">Testes</tissue>
    </source>
</reference>
<feature type="transmembrane region" description="Helical" evidence="7">
    <location>
        <begin position="828"/>
        <end position="850"/>
    </location>
</feature>
<feature type="non-terminal residue" evidence="9">
    <location>
        <position position="1"/>
    </location>
</feature>
<organism evidence="9 10">
    <name type="scientific">Diploptera punctata</name>
    <name type="common">Pacific beetle cockroach</name>
    <dbReference type="NCBI Taxonomy" id="6984"/>
    <lineage>
        <taxon>Eukaryota</taxon>
        <taxon>Metazoa</taxon>
        <taxon>Ecdysozoa</taxon>
        <taxon>Arthropoda</taxon>
        <taxon>Hexapoda</taxon>
        <taxon>Insecta</taxon>
        <taxon>Pterygota</taxon>
        <taxon>Neoptera</taxon>
        <taxon>Polyneoptera</taxon>
        <taxon>Dictyoptera</taxon>
        <taxon>Blattodea</taxon>
        <taxon>Blaberoidea</taxon>
        <taxon>Blaberidae</taxon>
        <taxon>Diplopterinae</taxon>
        <taxon>Diploptera</taxon>
    </lineage>
</organism>
<evidence type="ECO:0000256" key="1">
    <source>
        <dbReference type="ARBA" id="ARBA00004141"/>
    </source>
</evidence>
<feature type="transmembrane region" description="Helical" evidence="7">
    <location>
        <begin position="737"/>
        <end position="756"/>
    </location>
</feature>
<evidence type="ECO:0000313" key="10">
    <source>
        <dbReference type="Proteomes" id="UP001233999"/>
    </source>
</evidence>
<dbReference type="InterPro" id="IPR036259">
    <property type="entry name" value="MFS_trans_sf"/>
</dbReference>
<feature type="transmembrane region" description="Helical" evidence="7">
    <location>
        <begin position="569"/>
        <end position="592"/>
    </location>
</feature>
<feature type="transmembrane region" description="Helical" evidence="7">
    <location>
        <begin position="708"/>
        <end position="725"/>
    </location>
</feature>
<feature type="transmembrane region" description="Helical" evidence="7">
    <location>
        <begin position="270"/>
        <end position="303"/>
    </location>
</feature>
<feature type="transmembrane region" description="Helical" evidence="7">
    <location>
        <begin position="664"/>
        <end position="688"/>
    </location>
</feature>
<dbReference type="FunFam" id="1.20.1250.20:FF:000003">
    <property type="entry name" value="Solute carrier family 17 member 3"/>
    <property type="match status" value="2"/>
</dbReference>
<keyword evidence="3 7" id="KW-0812">Transmembrane</keyword>
<proteinExistence type="predicted"/>
<evidence type="ECO:0000256" key="7">
    <source>
        <dbReference type="SAM" id="Phobius"/>
    </source>
</evidence>
<feature type="transmembrane region" description="Helical" evidence="7">
    <location>
        <begin position="323"/>
        <end position="351"/>
    </location>
</feature>
<evidence type="ECO:0000256" key="2">
    <source>
        <dbReference type="ARBA" id="ARBA00022448"/>
    </source>
</evidence>
<comment type="subcellular location">
    <subcellularLocation>
        <location evidence="1">Membrane</location>
        <topology evidence="1">Multi-pass membrane protein</topology>
    </subcellularLocation>
</comment>
<dbReference type="PROSITE" id="PS50850">
    <property type="entry name" value="MFS"/>
    <property type="match status" value="2"/>
</dbReference>
<name>A0AAD7ZQ09_DIPPU</name>
<feature type="transmembrane region" description="Helical" evidence="7">
    <location>
        <begin position="12"/>
        <end position="32"/>
    </location>
</feature>
<dbReference type="AlphaFoldDB" id="A0AAD7ZQ09"/>
<feature type="transmembrane region" description="Helical" evidence="7">
    <location>
        <begin position="507"/>
        <end position="527"/>
    </location>
</feature>
<feature type="transmembrane region" description="Helical" evidence="7">
    <location>
        <begin position="101"/>
        <end position="123"/>
    </location>
</feature>
<dbReference type="CDD" id="cd17318">
    <property type="entry name" value="MFS_SLC17"/>
    <property type="match status" value="2"/>
</dbReference>
<keyword evidence="5 7" id="KW-1133">Transmembrane helix</keyword>
<dbReference type="Pfam" id="PF07690">
    <property type="entry name" value="MFS_1"/>
    <property type="match status" value="2"/>
</dbReference>
<feature type="transmembrane region" description="Helical" evidence="7">
    <location>
        <begin position="796"/>
        <end position="816"/>
    </location>
</feature>
<feature type="transmembrane region" description="Helical" evidence="7">
    <location>
        <begin position="480"/>
        <end position="501"/>
    </location>
</feature>